<dbReference type="EMBL" id="KR029602">
    <property type="protein sequence ID" value="AKH48300.1"/>
    <property type="molecule type" value="Genomic_DNA"/>
</dbReference>
<protein>
    <submittedName>
        <fullName evidence="1">Uncharacterized protein</fullName>
    </submittedName>
</protein>
<accession>A0A0F7L8L4</accession>
<reference evidence="1" key="2">
    <citation type="submission" date="2015-03" db="EMBL/GenBank/DDBJ databases">
        <authorList>
            <person name="Chow C.-E.T."/>
            <person name="Winget D.M."/>
            <person name="White R.A.III."/>
            <person name="Hallam S.J."/>
            <person name="Suttle C.A."/>
        </authorList>
    </citation>
    <scope>NUCLEOTIDE SEQUENCE</scope>
    <source>
        <strain evidence="1">Oxic1_7</strain>
    </source>
</reference>
<evidence type="ECO:0000313" key="1">
    <source>
        <dbReference type="EMBL" id="AKH48300.1"/>
    </source>
</evidence>
<proteinExistence type="predicted"/>
<organism evidence="1">
    <name type="scientific">uncultured marine virus</name>
    <dbReference type="NCBI Taxonomy" id="186617"/>
    <lineage>
        <taxon>Viruses</taxon>
        <taxon>environmental samples</taxon>
    </lineage>
</organism>
<sequence>MVHMTVTFTNLSGSRENLDKTIADLISDNWTASNITGSITPYFASDTDEPDQLARPDGSFVNEVRVNYSSRTKYDGEDFEVNGDDKHAWVCTCFIEIQGESLQILLEMEDEIHRILWENRPNGSTRLNKSTGAASEVAFFEEAEPEFERLEPDDEVDQTPTSQAELKMVYFKIKT</sequence>
<name>A0A0F7L8L4_9VIRU</name>
<reference evidence="1" key="1">
    <citation type="journal article" date="2015" name="Front. Microbiol.">
        <title>Combining genomic sequencing methods to explore viral diversity and reveal potential virus-host interactions.</title>
        <authorList>
            <person name="Chow C.E."/>
            <person name="Winget D.M."/>
            <person name="White R.A.III."/>
            <person name="Hallam S.J."/>
            <person name="Suttle C.A."/>
        </authorList>
    </citation>
    <scope>NUCLEOTIDE SEQUENCE</scope>
    <source>
        <strain evidence="1">Oxic1_7</strain>
    </source>
</reference>